<evidence type="ECO:0000256" key="3">
    <source>
        <dbReference type="ARBA" id="ARBA00022759"/>
    </source>
</evidence>
<keyword evidence="8" id="KW-1185">Reference proteome</keyword>
<dbReference type="PROSITE" id="PS00531">
    <property type="entry name" value="RNASE_T2_2"/>
    <property type="match status" value="1"/>
</dbReference>
<evidence type="ECO:0000256" key="1">
    <source>
        <dbReference type="ARBA" id="ARBA00007469"/>
    </source>
</evidence>
<accession>A0AAN9N7C4</accession>
<proteinExistence type="inferred from homology"/>
<dbReference type="InterPro" id="IPR001568">
    <property type="entry name" value="RNase_T2-like"/>
</dbReference>
<dbReference type="InterPro" id="IPR033130">
    <property type="entry name" value="RNase_T2_His_AS_2"/>
</dbReference>
<dbReference type="GO" id="GO:0006401">
    <property type="term" value="P:RNA catabolic process"/>
    <property type="evidence" value="ECO:0007669"/>
    <property type="project" value="TreeGrafter"/>
</dbReference>
<dbReference type="GO" id="GO:0005576">
    <property type="term" value="C:extracellular region"/>
    <property type="evidence" value="ECO:0007669"/>
    <property type="project" value="TreeGrafter"/>
</dbReference>
<dbReference type="SUPFAM" id="SSF55895">
    <property type="entry name" value="Ribonuclease Rh-like"/>
    <property type="match status" value="1"/>
</dbReference>
<dbReference type="Gene3D" id="3.90.730.10">
    <property type="entry name" value="Ribonuclease T2-like"/>
    <property type="match status" value="1"/>
</dbReference>
<dbReference type="AlphaFoldDB" id="A0AAN9N7C4"/>
<protein>
    <submittedName>
        <fullName evidence="7">Uncharacterized protein</fullName>
    </submittedName>
</protein>
<evidence type="ECO:0000256" key="4">
    <source>
        <dbReference type="ARBA" id="ARBA00022801"/>
    </source>
</evidence>
<sequence>MKFTIHGLWPSTHSFLQPENCGTKPLPQMGGIESALKQDWPNLLDTNDTKFWTYEWMKHGTCSYMMPFDFFMLALDIYARNDLQAILNNAGILSGGNYKRNYIISAIRRSVGANPQLVCSRASPKHVIEIRLCLDRNHIPRYINCPSQWSACDNVTDLNFL</sequence>
<evidence type="ECO:0000256" key="6">
    <source>
        <dbReference type="RuleBase" id="RU004328"/>
    </source>
</evidence>
<dbReference type="Pfam" id="PF00445">
    <property type="entry name" value="Ribonuclease_T2"/>
    <property type="match status" value="1"/>
</dbReference>
<comment type="caution">
    <text evidence="7">The sequence shown here is derived from an EMBL/GenBank/DDBJ whole genome shotgun (WGS) entry which is preliminary data.</text>
</comment>
<evidence type="ECO:0000256" key="5">
    <source>
        <dbReference type="ARBA" id="ARBA00023239"/>
    </source>
</evidence>
<dbReference type="Proteomes" id="UP001374584">
    <property type="component" value="Unassembled WGS sequence"/>
</dbReference>
<evidence type="ECO:0000313" key="8">
    <source>
        <dbReference type="Proteomes" id="UP001374584"/>
    </source>
</evidence>
<keyword evidence="5" id="KW-0456">Lyase</keyword>
<dbReference type="GO" id="GO:0016787">
    <property type="term" value="F:hydrolase activity"/>
    <property type="evidence" value="ECO:0007669"/>
    <property type="project" value="UniProtKB-KW"/>
</dbReference>
<organism evidence="7 8">
    <name type="scientific">Phaseolus coccineus</name>
    <name type="common">Scarlet runner bean</name>
    <name type="synonym">Phaseolus multiflorus</name>
    <dbReference type="NCBI Taxonomy" id="3886"/>
    <lineage>
        <taxon>Eukaryota</taxon>
        <taxon>Viridiplantae</taxon>
        <taxon>Streptophyta</taxon>
        <taxon>Embryophyta</taxon>
        <taxon>Tracheophyta</taxon>
        <taxon>Spermatophyta</taxon>
        <taxon>Magnoliopsida</taxon>
        <taxon>eudicotyledons</taxon>
        <taxon>Gunneridae</taxon>
        <taxon>Pentapetalae</taxon>
        <taxon>rosids</taxon>
        <taxon>fabids</taxon>
        <taxon>Fabales</taxon>
        <taxon>Fabaceae</taxon>
        <taxon>Papilionoideae</taxon>
        <taxon>50 kb inversion clade</taxon>
        <taxon>NPAAA clade</taxon>
        <taxon>indigoferoid/millettioid clade</taxon>
        <taxon>Phaseoleae</taxon>
        <taxon>Phaseolus</taxon>
    </lineage>
</organism>
<keyword evidence="4" id="KW-0378">Hydrolase</keyword>
<dbReference type="GO" id="GO:0003723">
    <property type="term" value="F:RNA binding"/>
    <property type="evidence" value="ECO:0007669"/>
    <property type="project" value="InterPro"/>
</dbReference>
<gene>
    <name evidence="7" type="ORF">VNO80_13841</name>
</gene>
<comment type="similarity">
    <text evidence="1 6">Belongs to the RNase T2 family.</text>
</comment>
<evidence type="ECO:0000256" key="2">
    <source>
        <dbReference type="ARBA" id="ARBA00022722"/>
    </source>
</evidence>
<dbReference type="GO" id="GO:0033897">
    <property type="term" value="F:ribonuclease T2 activity"/>
    <property type="evidence" value="ECO:0007669"/>
    <property type="project" value="InterPro"/>
</dbReference>
<dbReference type="PANTHER" id="PTHR11240">
    <property type="entry name" value="RIBONUCLEASE T2"/>
    <property type="match status" value="1"/>
</dbReference>
<keyword evidence="2" id="KW-0540">Nuclease</keyword>
<dbReference type="InterPro" id="IPR036430">
    <property type="entry name" value="RNase_T2-like_sf"/>
</dbReference>
<dbReference type="EMBL" id="JAYMYR010000005">
    <property type="protein sequence ID" value="KAK7365064.1"/>
    <property type="molecule type" value="Genomic_DNA"/>
</dbReference>
<keyword evidence="3" id="KW-0255">Endonuclease</keyword>
<evidence type="ECO:0000313" key="7">
    <source>
        <dbReference type="EMBL" id="KAK7365064.1"/>
    </source>
</evidence>
<name>A0AAN9N7C4_PHACN</name>
<dbReference type="PROSITE" id="PS00530">
    <property type="entry name" value="RNASE_T2_1"/>
    <property type="match status" value="1"/>
</dbReference>
<reference evidence="7 8" key="1">
    <citation type="submission" date="2024-01" db="EMBL/GenBank/DDBJ databases">
        <title>The genomes of 5 underutilized Papilionoideae crops provide insights into root nodulation and disease resistanc.</title>
        <authorList>
            <person name="Jiang F."/>
        </authorList>
    </citation>
    <scope>NUCLEOTIDE SEQUENCE [LARGE SCALE GENOMIC DNA]</scope>
    <source>
        <strain evidence="7">JINMINGXINNONG_FW02</strain>
        <tissue evidence="7">Leaves</tissue>
    </source>
</reference>
<dbReference type="PANTHER" id="PTHR11240:SF75">
    <property type="entry name" value="RIBONUCLEASE 3"/>
    <property type="match status" value="1"/>
</dbReference>
<dbReference type="InterPro" id="IPR018188">
    <property type="entry name" value="RNase_T2_His_AS_1"/>
</dbReference>